<keyword evidence="2" id="KW-0472">Membrane</keyword>
<dbReference type="OrthoDB" id="345997at2759"/>
<dbReference type="RefSeq" id="XP_013231215.1">
    <property type="nucleotide sequence ID" value="XM_013375761.1"/>
</dbReference>
<dbReference type="VEuPathDB" id="ToxoDB:ETH2_1224900"/>
<dbReference type="VEuPathDB" id="ToxoDB:ETH_00019505"/>
<evidence type="ECO:0000256" key="1">
    <source>
        <dbReference type="SAM" id="MobiDB-lite"/>
    </source>
</evidence>
<feature type="compositionally biased region" description="Basic and acidic residues" evidence="1">
    <location>
        <begin position="916"/>
        <end position="933"/>
    </location>
</feature>
<evidence type="ECO:0000256" key="3">
    <source>
        <dbReference type="SAM" id="SignalP"/>
    </source>
</evidence>
<feature type="region of interest" description="Disordered" evidence="1">
    <location>
        <begin position="61"/>
        <end position="83"/>
    </location>
</feature>
<dbReference type="GeneID" id="25253030"/>
<dbReference type="Proteomes" id="UP000030747">
    <property type="component" value="Unassembled WGS sequence"/>
</dbReference>
<sequence>MRSSPPPRIRHQRLTALSVLLFVLATFCCLSGEALRSNEAPNLSVPGGADGHRHTQAVQVSSEPVSAADLSYGDRTSSSSATSEAMADVKEALDRAAAGVSLQLPYSDDFKDALAVHKATGICKPWTDPETNTISSGLSEDVMVRRLQQRKDMDEALEEEELEDFQEALDSNDSEDIAAAVWAIFFRPLPFSCVLIGVLVLLLWLLLLVPQSCCARCRWVCCCWPRKHITFKAGHSLVVLILGVILATCSVYMLIHGQMAVHESINAMGASSCSALELVETAEWGDPELQGEGKSSGDRSTPLLTKILLAGKGSFLGVRSLWAAAEGVKQLLSADSKYNLATLIKGKLGTEDTVEDKLEVIDESNSAFQFNIKSFQNAAQKHYMKSLFAEAVSKYGDNLYDPFISGVNSLTSAVDSALAAAPLPSLDLTKAVDLHGLESGTSRMQQMAVEVCDVASPVAALAPFLIWTEAAMLLIGIVCAVVALAFFFTTHGRRSVTASGLSWGIILLFVSLGLITTGALFVAYSVGAPLCSVGSKTLWSEDVRHGVYDEEIHSVDNSQIDRFSVSVVGESGSIIKECARHENYNFLEAAGQDFLITEAQVQLNNSHQALINALPRYQTFEVVTQIEQIQKWVNEFGYLVVYDTDLMEKDPNLKPLLDTFPEVLSSGVNISTRTITNLKGVQQKVYGLADISAMLAPAALEGYKQLSTTLTITAQYPDENDESFKKWVKGIQAKKQSELLEAKDKDYQTKSAAYAQQMRNAVLLCKQKLQLLDEIMPCYRYSSDGQTKRGNCTGDEMFGQPKLGSWNIIEQSSYYLTVSSRSFNQTIQFASSHTIDYVNALFALMQKVLKNLSDALSCSFVREGMIQTTYFGCYEGVDAVWNAAMLRFIGQLCAVLLGLLFFILWRMQKDNKMLEEEPREDKQHLLKAERAPEVFDQTGEDSSATAKDREQPVIESSSMWA</sequence>
<keyword evidence="2" id="KW-0812">Transmembrane</keyword>
<accession>U6KYA9</accession>
<reference evidence="4" key="2">
    <citation type="submission" date="2013-10" db="EMBL/GenBank/DDBJ databases">
        <authorList>
            <person name="Aslett M."/>
        </authorList>
    </citation>
    <scope>NUCLEOTIDE SEQUENCE [LARGE SCALE GENOMIC DNA]</scope>
    <source>
        <strain evidence="4">Houghton</strain>
    </source>
</reference>
<dbReference type="EMBL" id="HG675163">
    <property type="protein sequence ID" value="CDJ40465.1"/>
    <property type="molecule type" value="Genomic_DNA"/>
</dbReference>
<feature type="signal peptide" evidence="3">
    <location>
        <begin position="1"/>
        <end position="25"/>
    </location>
</feature>
<dbReference type="AlphaFoldDB" id="U6KYA9"/>
<reference evidence="4" key="1">
    <citation type="submission" date="2013-10" db="EMBL/GenBank/DDBJ databases">
        <title>Genomic analysis of the causative agents of coccidiosis in chickens.</title>
        <authorList>
            <person name="Reid A.J."/>
            <person name="Blake D."/>
            <person name="Billington K."/>
            <person name="Browne H."/>
            <person name="Dunn M."/>
            <person name="Hung S."/>
            <person name="Kawahara F."/>
            <person name="Miranda-Saavedra D."/>
            <person name="Mourier T."/>
            <person name="Nagra H."/>
            <person name="Otto T.D."/>
            <person name="Rawlings N."/>
            <person name="Sanchez A."/>
            <person name="Sanders M."/>
            <person name="Subramaniam C."/>
            <person name="Tay Y."/>
            <person name="Dear P."/>
            <person name="Doerig C."/>
            <person name="Gruber A."/>
            <person name="Parkinson J."/>
            <person name="Shirley M."/>
            <person name="Wan K.L."/>
            <person name="Berriman M."/>
            <person name="Tomley F."/>
            <person name="Pain A."/>
        </authorList>
    </citation>
    <scope>NUCLEOTIDE SEQUENCE [LARGE SCALE GENOMIC DNA]</scope>
    <source>
        <strain evidence="4">Houghton</strain>
    </source>
</reference>
<evidence type="ECO:0000313" key="4">
    <source>
        <dbReference type="EMBL" id="CDJ40465.1"/>
    </source>
</evidence>
<feature type="transmembrane region" description="Helical" evidence="2">
    <location>
        <begin position="236"/>
        <end position="255"/>
    </location>
</feature>
<feature type="region of interest" description="Disordered" evidence="1">
    <location>
        <begin position="916"/>
        <end position="961"/>
    </location>
</feature>
<evidence type="ECO:0000256" key="2">
    <source>
        <dbReference type="SAM" id="Phobius"/>
    </source>
</evidence>
<organism evidence="4 5">
    <name type="scientific">Eimeria tenella</name>
    <name type="common">Coccidian parasite</name>
    <dbReference type="NCBI Taxonomy" id="5802"/>
    <lineage>
        <taxon>Eukaryota</taxon>
        <taxon>Sar</taxon>
        <taxon>Alveolata</taxon>
        <taxon>Apicomplexa</taxon>
        <taxon>Conoidasida</taxon>
        <taxon>Coccidia</taxon>
        <taxon>Eucoccidiorida</taxon>
        <taxon>Eimeriorina</taxon>
        <taxon>Eimeriidae</taxon>
        <taxon>Eimeria</taxon>
    </lineage>
</organism>
<name>U6KYA9_EIMTE</name>
<feature type="transmembrane region" description="Helical" evidence="2">
    <location>
        <begin position="884"/>
        <end position="905"/>
    </location>
</feature>
<feature type="transmembrane region" description="Helical" evidence="2">
    <location>
        <begin position="500"/>
        <end position="524"/>
    </location>
</feature>
<gene>
    <name evidence="4" type="ORF">ETH_00019505</name>
</gene>
<keyword evidence="5" id="KW-1185">Reference proteome</keyword>
<proteinExistence type="predicted"/>
<keyword evidence="3" id="KW-0732">Signal</keyword>
<feature type="chain" id="PRO_5004671973" evidence="3">
    <location>
        <begin position="26"/>
        <end position="961"/>
    </location>
</feature>
<protein>
    <submittedName>
        <fullName evidence="4">Uncharacterized protein</fullName>
    </submittedName>
</protein>
<dbReference type="OMA" id="CARHENY"/>
<keyword evidence="2" id="KW-1133">Transmembrane helix</keyword>
<feature type="transmembrane region" description="Helical" evidence="2">
    <location>
        <begin position="464"/>
        <end position="488"/>
    </location>
</feature>
<feature type="transmembrane region" description="Helical" evidence="2">
    <location>
        <begin position="189"/>
        <end position="209"/>
    </location>
</feature>
<evidence type="ECO:0000313" key="5">
    <source>
        <dbReference type="Proteomes" id="UP000030747"/>
    </source>
</evidence>